<organism evidence="2 3">
    <name type="scientific">Mycobacterium phage PP</name>
    <dbReference type="NCBI Taxonomy" id="2077134"/>
    <lineage>
        <taxon>Viruses</taxon>
        <taxon>Duplodnaviria</taxon>
        <taxon>Heunggongvirae</taxon>
        <taxon>Uroviricota</taxon>
        <taxon>Caudoviricetes</taxon>
        <taxon>Sagamiharavirus</taxon>
        <taxon>Sagamiharavirus PP</taxon>
    </lineage>
</organism>
<keyword evidence="1" id="KW-0812">Transmembrane</keyword>
<keyword evidence="1" id="KW-0472">Membrane</keyword>
<keyword evidence="3" id="KW-1185">Reference proteome</keyword>
<proteinExistence type="predicted"/>
<reference evidence="2 3" key="1">
    <citation type="submission" date="2018-01" db="EMBL/GenBank/DDBJ databases">
        <title>Genome sequence of Mycobacterium phage PP.</title>
        <authorList>
            <person name="Uchiyama J."/>
            <person name="Matsuzaki S."/>
        </authorList>
    </citation>
    <scope>NUCLEOTIDE SEQUENCE [LARGE SCALE GENOMIC DNA]</scope>
</reference>
<feature type="transmembrane region" description="Helical" evidence="1">
    <location>
        <begin position="20"/>
        <end position="41"/>
    </location>
</feature>
<dbReference type="Proteomes" id="UP000250053">
    <property type="component" value="Segment"/>
</dbReference>
<dbReference type="InterPro" id="IPR035353">
    <property type="entry name" value="Gp79"/>
</dbReference>
<name>A0A2Z5XVC4_9CAUD</name>
<dbReference type="EMBL" id="AP018486">
    <property type="protein sequence ID" value="BBC53798.1"/>
    <property type="molecule type" value="Genomic_DNA"/>
</dbReference>
<accession>A0A2Z5XVC4</accession>
<dbReference type="KEGG" id="vg:64871886"/>
<sequence>METTPDHHQERHEVNITNDVIGALLLAAILFGLGTAVGGVIEHTDPFDQRSFPCEEDEVLGYAPEFGPDKVGCIHVDNIR</sequence>
<dbReference type="GeneID" id="64871886"/>
<evidence type="ECO:0000313" key="2">
    <source>
        <dbReference type="EMBL" id="BBC53798.1"/>
    </source>
</evidence>
<keyword evidence="1" id="KW-1133">Transmembrane helix</keyword>
<dbReference type="Pfam" id="PF17463">
    <property type="entry name" value="GP79"/>
    <property type="match status" value="1"/>
</dbReference>
<dbReference type="RefSeq" id="YP_010062225.1">
    <property type="nucleotide sequence ID" value="NC_054792.1"/>
</dbReference>
<protein>
    <submittedName>
        <fullName evidence="2">Uncharacterized protein</fullName>
    </submittedName>
</protein>
<evidence type="ECO:0000313" key="3">
    <source>
        <dbReference type="Proteomes" id="UP000250053"/>
    </source>
</evidence>
<evidence type="ECO:0000256" key="1">
    <source>
        <dbReference type="SAM" id="Phobius"/>
    </source>
</evidence>